<evidence type="ECO:0000256" key="2">
    <source>
        <dbReference type="ARBA" id="ARBA00001947"/>
    </source>
</evidence>
<dbReference type="Gene3D" id="3.30.2010.30">
    <property type="match status" value="1"/>
</dbReference>
<dbReference type="NCBIfam" id="TIGR02414">
    <property type="entry name" value="pepN_proteo"/>
    <property type="match status" value="1"/>
</dbReference>
<dbReference type="InterPro" id="IPR038438">
    <property type="entry name" value="PepN_Ig-like_sf"/>
</dbReference>
<feature type="domain" description="Peptidase M1 alanyl aminopeptidase Ig-like fold" evidence="15">
    <location>
        <begin position="452"/>
        <end position="554"/>
    </location>
</feature>
<evidence type="ECO:0000256" key="3">
    <source>
        <dbReference type="ARBA" id="ARBA00010136"/>
    </source>
</evidence>
<evidence type="ECO:0000256" key="6">
    <source>
        <dbReference type="ARBA" id="ARBA00022438"/>
    </source>
</evidence>
<feature type="domain" description="Aminopeptidase N-like N-terminal" evidence="16">
    <location>
        <begin position="23"/>
        <end position="190"/>
    </location>
</feature>
<dbReference type="Pfam" id="PF17900">
    <property type="entry name" value="Peptidase_M1_N"/>
    <property type="match status" value="1"/>
</dbReference>
<keyword evidence="8" id="KW-0479">Metal-binding</keyword>
<evidence type="ECO:0000256" key="12">
    <source>
        <dbReference type="ARBA" id="ARBA00029840"/>
    </source>
</evidence>
<dbReference type="Gene3D" id="2.60.40.1730">
    <property type="entry name" value="tricorn interacting facor f3 domain"/>
    <property type="match status" value="1"/>
</dbReference>
<dbReference type="Proteomes" id="UP000288892">
    <property type="component" value="Unassembled WGS sequence"/>
</dbReference>
<dbReference type="GO" id="GO:0008270">
    <property type="term" value="F:zinc ion binding"/>
    <property type="evidence" value="ECO:0007669"/>
    <property type="project" value="InterPro"/>
</dbReference>
<evidence type="ECO:0000313" key="18">
    <source>
        <dbReference type="Proteomes" id="UP000288892"/>
    </source>
</evidence>
<dbReference type="InterPro" id="IPR012779">
    <property type="entry name" value="Peptidase_M1_pepN"/>
</dbReference>
<dbReference type="SUPFAM" id="SSF55486">
    <property type="entry name" value="Metalloproteases ('zincins'), catalytic domain"/>
    <property type="match status" value="1"/>
</dbReference>
<dbReference type="InterPro" id="IPR027268">
    <property type="entry name" value="Peptidase_M4/M1_CTD_sf"/>
</dbReference>
<comment type="caution">
    <text evidence="17">The sequence shown here is derived from an EMBL/GenBank/DDBJ whole genome shotgun (WGS) entry which is preliminary data.</text>
</comment>
<evidence type="ECO:0000313" key="17">
    <source>
        <dbReference type="EMBL" id="RWX51021.1"/>
    </source>
</evidence>
<dbReference type="PANTHER" id="PTHR46322">
    <property type="entry name" value="PUROMYCIN-SENSITIVE AMINOPEPTIDASE"/>
    <property type="match status" value="1"/>
</dbReference>
<feature type="non-terminal residue" evidence="17">
    <location>
        <position position="554"/>
    </location>
</feature>
<evidence type="ECO:0000256" key="9">
    <source>
        <dbReference type="ARBA" id="ARBA00022801"/>
    </source>
</evidence>
<dbReference type="FunFam" id="3.30.2010.30:FF:000002">
    <property type="entry name" value="Putative aminopeptidase N"/>
    <property type="match status" value="1"/>
</dbReference>
<evidence type="ECO:0000256" key="13">
    <source>
        <dbReference type="ARBA" id="ARBA00059739"/>
    </source>
</evidence>
<dbReference type="InterPro" id="IPR035414">
    <property type="entry name" value="Peptidase_M1_pepN_Ig-like"/>
</dbReference>
<evidence type="ECO:0000256" key="11">
    <source>
        <dbReference type="ARBA" id="ARBA00023049"/>
    </source>
</evidence>
<dbReference type="GO" id="GO:0016285">
    <property type="term" value="F:alanyl aminopeptidase activity"/>
    <property type="evidence" value="ECO:0007669"/>
    <property type="project" value="UniProtKB-EC"/>
</dbReference>
<dbReference type="PANTHER" id="PTHR46322:SF1">
    <property type="entry name" value="PUROMYCIN-SENSITIVE AMINOPEPTIDASE"/>
    <property type="match status" value="1"/>
</dbReference>
<keyword evidence="10" id="KW-0862">Zinc</keyword>
<dbReference type="Pfam" id="PF01433">
    <property type="entry name" value="Peptidase_M1"/>
    <property type="match status" value="1"/>
</dbReference>
<evidence type="ECO:0000256" key="4">
    <source>
        <dbReference type="ARBA" id="ARBA00012564"/>
    </source>
</evidence>
<proteinExistence type="inferred from homology"/>
<keyword evidence="9 17" id="KW-0378">Hydrolase</keyword>
<protein>
    <recommendedName>
        <fullName evidence="5">Aminopeptidase N</fullName>
        <ecNumber evidence="4">3.4.11.2</ecNumber>
    </recommendedName>
    <alternativeName>
        <fullName evidence="12">Alpha-aminoacylpeptide hydrolase</fullName>
    </alternativeName>
</protein>
<dbReference type="SUPFAM" id="SSF63737">
    <property type="entry name" value="Leukotriene A4 hydrolase N-terminal domain"/>
    <property type="match status" value="1"/>
</dbReference>
<dbReference type="EC" id="3.4.11.2" evidence="4"/>
<evidence type="ECO:0000256" key="7">
    <source>
        <dbReference type="ARBA" id="ARBA00022670"/>
    </source>
</evidence>
<evidence type="ECO:0000256" key="5">
    <source>
        <dbReference type="ARBA" id="ARBA00015611"/>
    </source>
</evidence>
<dbReference type="FunFam" id="2.60.40.1730:FF:000005">
    <property type="entry name" value="Aminopeptidase N"/>
    <property type="match status" value="1"/>
</dbReference>
<organism evidence="17 18">
    <name type="scientific">Candidatus Electrothrix marina</name>
    <dbReference type="NCBI Taxonomy" id="1859130"/>
    <lineage>
        <taxon>Bacteria</taxon>
        <taxon>Pseudomonadati</taxon>
        <taxon>Thermodesulfobacteriota</taxon>
        <taxon>Desulfobulbia</taxon>
        <taxon>Desulfobulbales</taxon>
        <taxon>Desulfobulbaceae</taxon>
        <taxon>Candidatus Electrothrix</taxon>
    </lineage>
</organism>
<dbReference type="GO" id="GO:0006508">
    <property type="term" value="P:proteolysis"/>
    <property type="evidence" value="ECO:0007669"/>
    <property type="project" value="UniProtKB-KW"/>
</dbReference>
<evidence type="ECO:0000256" key="8">
    <source>
        <dbReference type="ARBA" id="ARBA00022723"/>
    </source>
</evidence>
<evidence type="ECO:0000259" key="14">
    <source>
        <dbReference type="Pfam" id="PF01433"/>
    </source>
</evidence>
<accession>A0A444JD74</accession>
<keyword evidence="7" id="KW-0645">Protease</keyword>
<dbReference type="PRINTS" id="PR00756">
    <property type="entry name" value="ALADIPTASE"/>
</dbReference>
<reference evidence="17 18" key="1">
    <citation type="submission" date="2017-01" db="EMBL/GenBank/DDBJ databases">
        <title>The cable genome- insights into the physiology and evolution of filamentous bacteria capable of sulfide oxidation via long distance electron transfer.</title>
        <authorList>
            <person name="Schreiber L."/>
            <person name="Bjerg J.T."/>
            <person name="Boggild A."/>
            <person name="Van De Vossenberg J."/>
            <person name="Meysman F."/>
            <person name="Nielsen L.P."/>
            <person name="Schramm A."/>
            <person name="Kjeldsen K.U."/>
        </authorList>
    </citation>
    <scope>NUCLEOTIDE SEQUENCE [LARGE SCALE GENOMIC DNA]</scope>
    <source>
        <strain evidence="17">A5</strain>
    </source>
</reference>
<dbReference type="Gene3D" id="2.60.40.1840">
    <property type="match status" value="1"/>
</dbReference>
<evidence type="ECO:0000259" key="16">
    <source>
        <dbReference type="Pfam" id="PF17900"/>
    </source>
</evidence>
<gene>
    <name evidence="17" type="ORF">VU01_12271</name>
</gene>
<dbReference type="GO" id="GO:0008237">
    <property type="term" value="F:metallopeptidase activity"/>
    <property type="evidence" value="ECO:0007669"/>
    <property type="project" value="UniProtKB-KW"/>
</dbReference>
<dbReference type="AlphaFoldDB" id="A0A444JD74"/>
<dbReference type="Pfam" id="PF11940">
    <property type="entry name" value="DUF3458"/>
    <property type="match status" value="1"/>
</dbReference>
<dbReference type="InterPro" id="IPR045357">
    <property type="entry name" value="Aminopeptidase_N-like_N"/>
</dbReference>
<keyword evidence="6 17" id="KW-0031">Aminopeptidase</keyword>
<keyword evidence="11" id="KW-0482">Metalloprotease</keyword>
<evidence type="ECO:0000256" key="1">
    <source>
        <dbReference type="ARBA" id="ARBA00000098"/>
    </source>
</evidence>
<comment type="catalytic activity">
    <reaction evidence="1">
        <text>Release of an N-terminal amino acid, Xaa-|-Yaa- from a peptide, amide or arylamide. Xaa is preferably Ala, but may be most amino acids including Pro (slow action). When a terminal hydrophobic residue is followed by a prolyl residue, the two may be released as an intact Xaa-Pro dipeptide.</text>
        <dbReference type="EC" id="3.4.11.2"/>
    </reaction>
</comment>
<dbReference type="InterPro" id="IPR001930">
    <property type="entry name" value="Peptidase_M1"/>
</dbReference>
<comment type="function">
    <text evidence="13">Aminopeptidase N is involved in the degradation of intracellular peptides generated by protein breakdown during normal growth as well as in response to nutrient starvation.</text>
</comment>
<dbReference type="Gene3D" id="1.10.390.10">
    <property type="entry name" value="Neutral Protease Domain 2"/>
    <property type="match status" value="1"/>
</dbReference>
<dbReference type="InterPro" id="IPR014782">
    <property type="entry name" value="Peptidase_M1_dom"/>
</dbReference>
<evidence type="ECO:0000256" key="10">
    <source>
        <dbReference type="ARBA" id="ARBA00022833"/>
    </source>
</evidence>
<dbReference type="CDD" id="cd09600">
    <property type="entry name" value="M1_APN"/>
    <property type="match status" value="1"/>
</dbReference>
<dbReference type="InterPro" id="IPR042097">
    <property type="entry name" value="Aminopeptidase_N-like_N_sf"/>
</dbReference>
<name>A0A444JD74_9BACT</name>
<sequence>MKQHTITYLKNYRPYPFTLSTVDLRFELDPTQTRVRTRITMQRNAYGQDNNSALELTGESLELVSVQIDMRPLTKDEYSYDGNLLRIPEVPDQFTLEVETLINPQANTALEGLYLSSGNYCTQCEAEGFRRITCYPDRPDVPAVFTTIIIGPKDSCPVLLANGNRTAKGKLLDGRHFATWHDPFPKPSYLFALVAGDLTCIEDHFTTMSGRDITLHIYVEHRNKEKCGHAMESLKNSMRWDEQAFGREYDLDTYMIVAVDDFNMGAMENKGLNIFNSKYVLARPKTATDSDYEGIEGVIGHEYFHNWTGNRITCRDWFQLSLKEGLTVFRDQEFSADMGSRAVKRIHDADIMRSFQFREDSGPMAHPVRPSSYMEINNFYTLTVYNKGAEVIRMLHTLLGPEGFRKGMDLYFARHDGQAVTCDDFIQAMHDARPEESIPDFEQFKLWYSQAGTPTVTVSQEYNPATQEYILTAQQTCPDTPDQQGKDKQPFLMPLCMGLLDSKGQDMELYPQDLQDRQDDGRNNGTLVLRQEKQQFRFTEVHEKPVLSVNRNFS</sequence>
<dbReference type="FunFam" id="1.10.390.10:FF:000002">
    <property type="entry name" value="Aminopeptidase N"/>
    <property type="match status" value="1"/>
</dbReference>
<comment type="similarity">
    <text evidence="3">Belongs to the peptidase M1 family.</text>
</comment>
<evidence type="ECO:0000259" key="15">
    <source>
        <dbReference type="Pfam" id="PF11940"/>
    </source>
</evidence>
<comment type="cofactor">
    <cofactor evidence="2">
        <name>Zn(2+)</name>
        <dbReference type="ChEBI" id="CHEBI:29105"/>
    </cofactor>
</comment>
<dbReference type="EMBL" id="MTKS01000227">
    <property type="protein sequence ID" value="RWX51021.1"/>
    <property type="molecule type" value="Genomic_DNA"/>
</dbReference>
<keyword evidence="18" id="KW-1185">Reference proteome</keyword>
<feature type="domain" description="Peptidase M1 membrane alanine aminopeptidase" evidence="14">
    <location>
        <begin position="230"/>
        <end position="433"/>
    </location>
</feature>